<dbReference type="NCBIfam" id="TIGR00801">
    <property type="entry name" value="ncs2"/>
    <property type="match status" value="1"/>
</dbReference>
<dbReference type="InterPro" id="IPR006043">
    <property type="entry name" value="NCS2"/>
</dbReference>
<comment type="subcellular location">
    <subcellularLocation>
        <location evidence="1">Membrane</location>
        <topology evidence="1">Multi-pass membrane protein</topology>
    </subcellularLocation>
</comment>
<dbReference type="PANTHER" id="PTHR42810:SF2">
    <property type="entry name" value="PURINE PERMEASE C1399.01C-RELATED"/>
    <property type="match status" value="1"/>
</dbReference>
<dbReference type="Proteomes" id="UP000265581">
    <property type="component" value="Unassembled WGS sequence"/>
</dbReference>
<evidence type="ECO:0000256" key="1">
    <source>
        <dbReference type="ARBA" id="ARBA00004141"/>
    </source>
</evidence>
<organism evidence="9 10">
    <name type="scientific">Aeromicrobium endophyticum</name>
    <dbReference type="NCBI Taxonomy" id="2292704"/>
    <lineage>
        <taxon>Bacteria</taxon>
        <taxon>Bacillati</taxon>
        <taxon>Actinomycetota</taxon>
        <taxon>Actinomycetes</taxon>
        <taxon>Propionibacteriales</taxon>
        <taxon>Nocardioidaceae</taxon>
        <taxon>Aeromicrobium</taxon>
    </lineage>
</organism>
<dbReference type="EMBL" id="QUBR01000001">
    <property type="protein sequence ID" value="REK73338.1"/>
    <property type="molecule type" value="Genomic_DNA"/>
</dbReference>
<keyword evidence="4 8" id="KW-0812">Transmembrane</keyword>
<gene>
    <name evidence="9" type="ORF">DX116_07230</name>
</gene>
<keyword evidence="3" id="KW-0813">Transport</keyword>
<feature type="transmembrane region" description="Helical" evidence="8">
    <location>
        <begin position="185"/>
        <end position="204"/>
    </location>
</feature>
<dbReference type="GO" id="GO:0005886">
    <property type="term" value="C:plasma membrane"/>
    <property type="evidence" value="ECO:0007669"/>
    <property type="project" value="TreeGrafter"/>
</dbReference>
<dbReference type="AlphaFoldDB" id="A0A371PCT3"/>
<reference evidence="9 10" key="1">
    <citation type="submission" date="2018-08" db="EMBL/GenBank/DDBJ databases">
        <title>Aeromicrobium sp. M2KJ-4, whole genome shotgun sequence.</title>
        <authorList>
            <person name="Tuo L."/>
        </authorList>
    </citation>
    <scope>NUCLEOTIDE SEQUENCE [LARGE SCALE GENOMIC DNA]</scope>
    <source>
        <strain evidence="9 10">M2KJ-4</strain>
    </source>
</reference>
<feature type="transmembrane region" description="Helical" evidence="8">
    <location>
        <begin position="224"/>
        <end position="242"/>
    </location>
</feature>
<dbReference type="OrthoDB" id="9779092at2"/>
<keyword evidence="6 8" id="KW-0472">Membrane</keyword>
<evidence type="ECO:0000256" key="7">
    <source>
        <dbReference type="SAM" id="MobiDB-lite"/>
    </source>
</evidence>
<dbReference type="RefSeq" id="WP_119703450.1">
    <property type="nucleotide sequence ID" value="NZ_QUBR01000001.1"/>
</dbReference>
<feature type="transmembrane region" description="Helical" evidence="8">
    <location>
        <begin position="56"/>
        <end position="73"/>
    </location>
</feature>
<comment type="similarity">
    <text evidence="2">Belongs to the nucleobase:cation symporter-2 (NCS2) (TC 2.A.40) family.</text>
</comment>
<feature type="transmembrane region" description="Helical" evidence="8">
    <location>
        <begin position="305"/>
        <end position="327"/>
    </location>
</feature>
<keyword evidence="10" id="KW-1185">Reference proteome</keyword>
<evidence type="ECO:0000256" key="8">
    <source>
        <dbReference type="SAM" id="Phobius"/>
    </source>
</evidence>
<comment type="caution">
    <text evidence="9">The sequence shown here is derived from an EMBL/GenBank/DDBJ whole genome shotgun (WGS) entry which is preliminary data.</text>
</comment>
<evidence type="ECO:0000313" key="9">
    <source>
        <dbReference type="EMBL" id="REK73338.1"/>
    </source>
</evidence>
<feature type="region of interest" description="Disordered" evidence="7">
    <location>
        <begin position="439"/>
        <end position="471"/>
    </location>
</feature>
<keyword evidence="5 8" id="KW-1133">Transmembrane helix</keyword>
<feature type="transmembrane region" description="Helical" evidence="8">
    <location>
        <begin position="103"/>
        <end position="124"/>
    </location>
</feature>
<evidence type="ECO:0000256" key="3">
    <source>
        <dbReference type="ARBA" id="ARBA00022448"/>
    </source>
</evidence>
<evidence type="ECO:0000256" key="5">
    <source>
        <dbReference type="ARBA" id="ARBA00022989"/>
    </source>
</evidence>
<feature type="transmembrane region" description="Helical" evidence="8">
    <location>
        <begin position="80"/>
        <end position="97"/>
    </location>
</feature>
<dbReference type="Pfam" id="PF00860">
    <property type="entry name" value="Xan_ur_permease"/>
    <property type="match status" value="1"/>
</dbReference>
<evidence type="ECO:0000256" key="4">
    <source>
        <dbReference type="ARBA" id="ARBA00022692"/>
    </source>
</evidence>
<proteinExistence type="inferred from homology"/>
<name>A0A371PCT3_9ACTN</name>
<dbReference type="GO" id="GO:0042907">
    <property type="term" value="F:xanthine transmembrane transporter activity"/>
    <property type="evidence" value="ECO:0007669"/>
    <property type="project" value="TreeGrafter"/>
</dbReference>
<feature type="transmembrane region" description="Helical" evidence="8">
    <location>
        <begin position="131"/>
        <end position="149"/>
    </location>
</feature>
<protein>
    <submittedName>
        <fullName evidence="9">Nitrate reductase</fullName>
    </submittedName>
</protein>
<accession>A0A371PCT3</accession>
<feature type="transmembrane region" description="Helical" evidence="8">
    <location>
        <begin position="333"/>
        <end position="353"/>
    </location>
</feature>
<dbReference type="InterPro" id="IPR006042">
    <property type="entry name" value="Xan_ur_permease"/>
</dbReference>
<feature type="transmembrane region" description="Helical" evidence="8">
    <location>
        <begin position="389"/>
        <end position="407"/>
    </location>
</feature>
<sequence>MSWTLHGDGKSIAEGDIVRPGERLTWPRTIGFGGQHVVAMFGATFLVPLLTGFPPTTTLFFSGVGTMLFLLLTRNRLPSYLGSSFAFIAPIQAAMASGGMSDALFGLVVTGILLAAIGALVTVTGTGWIEVLMPPVVTGAIVALIGLNLSGAATGNFAKGPWIATITLATIVVVAVAFRGLVARLSILIGVVVGYVAAAIGGQLDFGKVGDADWLGLPDFTSPSMTWSVVPMFLPVVLVLVAENVGHVRSVAHLTDDPSLNEKTGPALLADGLATTIAGLGGGSATTTYGENIGVMTATRVFSTAAYWVAAVVAIALSLSPKVGALLNTIPEGVLGGVTVALYGLIGLIGVKIWMDNHVDFTQPVNQYTVAIALVIGIGDLTLSAGDMTFTGIALGTIAAVVVFHAMRLLQRARGWGPPPPPPPGAGGGLDVLRRRVCPVRTTRGPLGTTRASDGRSGGGRRRGRPSTVDP</sequence>
<evidence type="ECO:0000313" key="10">
    <source>
        <dbReference type="Proteomes" id="UP000265581"/>
    </source>
</evidence>
<evidence type="ECO:0000256" key="2">
    <source>
        <dbReference type="ARBA" id="ARBA00008821"/>
    </source>
</evidence>
<evidence type="ECO:0000256" key="6">
    <source>
        <dbReference type="ARBA" id="ARBA00023136"/>
    </source>
</evidence>
<feature type="transmembrane region" description="Helical" evidence="8">
    <location>
        <begin position="161"/>
        <end position="178"/>
    </location>
</feature>
<dbReference type="PANTHER" id="PTHR42810">
    <property type="entry name" value="PURINE PERMEASE C1399.01C-RELATED"/>
    <property type="match status" value="1"/>
</dbReference>